<dbReference type="AlphaFoldDB" id="A0A9P7G5J3"/>
<evidence type="ECO:0000313" key="2">
    <source>
        <dbReference type="Proteomes" id="UP000775547"/>
    </source>
</evidence>
<evidence type="ECO:0000313" key="1">
    <source>
        <dbReference type="EMBL" id="KAG5643190.1"/>
    </source>
</evidence>
<reference evidence="1" key="2">
    <citation type="submission" date="2021-10" db="EMBL/GenBank/DDBJ databases">
        <title>Phylogenomics reveals ancestral predisposition of the termite-cultivated fungus Termitomyces towards a domesticated lifestyle.</title>
        <authorList>
            <person name="Auxier B."/>
            <person name="Grum-Grzhimaylo A."/>
            <person name="Cardenas M.E."/>
            <person name="Lodge J.D."/>
            <person name="Laessoe T."/>
            <person name="Pedersen O."/>
            <person name="Smith M.E."/>
            <person name="Kuyper T.W."/>
            <person name="Franco-Molano E.A."/>
            <person name="Baroni T.J."/>
            <person name="Aanen D.K."/>
        </authorList>
    </citation>
    <scope>NUCLEOTIDE SEQUENCE</scope>
    <source>
        <strain evidence="1">AP01</strain>
        <tissue evidence="1">Mycelium</tissue>
    </source>
</reference>
<proteinExistence type="predicted"/>
<name>A0A9P7G5J3_9AGAR</name>
<organism evidence="1 2">
    <name type="scientific">Asterophora parasitica</name>
    <dbReference type="NCBI Taxonomy" id="117018"/>
    <lineage>
        <taxon>Eukaryota</taxon>
        <taxon>Fungi</taxon>
        <taxon>Dikarya</taxon>
        <taxon>Basidiomycota</taxon>
        <taxon>Agaricomycotina</taxon>
        <taxon>Agaricomycetes</taxon>
        <taxon>Agaricomycetidae</taxon>
        <taxon>Agaricales</taxon>
        <taxon>Tricholomatineae</taxon>
        <taxon>Lyophyllaceae</taxon>
        <taxon>Asterophora</taxon>
    </lineage>
</organism>
<protein>
    <submittedName>
        <fullName evidence="1">Uncharacterized protein</fullName>
    </submittedName>
</protein>
<accession>A0A9P7G5J3</accession>
<dbReference type="InterPro" id="IPR043502">
    <property type="entry name" value="DNA/RNA_pol_sf"/>
</dbReference>
<reference evidence="1" key="1">
    <citation type="submission" date="2020-07" db="EMBL/GenBank/DDBJ databases">
        <authorList>
            <person name="Nieuwenhuis M."/>
            <person name="Van De Peppel L.J.J."/>
        </authorList>
    </citation>
    <scope>NUCLEOTIDE SEQUENCE</scope>
    <source>
        <strain evidence="1">AP01</strain>
        <tissue evidence="1">Mycelium</tissue>
    </source>
</reference>
<sequence length="91" mass="10284">MNNTEPVHMGVPDPPLKEDFCSSIPQKYHPWADTVCNPSEFEKLPEHHPFDVDIELEEGKTPPFGPIYHLTPVKCDAVAEYVTNNLQCGHI</sequence>
<dbReference type="OrthoDB" id="3036073at2759"/>
<gene>
    <name evidence="1" type="ORF">DXG03_001349</name>
</gene>
<comment type="caution">
    <text evidence="1">The sequence shown here is derived from an EMBL/GenBank/DDBJ whole genome shotgun (WGS) entry which is preliminary data.</text>
</comment>
<dbReference type="Proteomes" id="UP000775547">
    <property type="component" value="Unassembled WGS sequence"/>
</dbReference>
<keyword evidence="2" id="KW-1185">Reference proteome</keyword>
<dbReference type="SUPFAM" id="SSF56672">
    <property type="entry name" value="DNA/RNA polymerases"/>
    <property type="match status" value="1"/>
</dbReference>
<dbReference type="EMBL" id="JABCKV010000128">
    <property type="protein sequence ID" value="KAG5643190.1"/>
    <property type="molecule type" value="Genomic_DNA"/>
</dbReference>